<name>B8I890_RUMCH</name>
<organism evidence="1 2">
    <name type="scientific">Ruminiclostridium cellulolyticum (strain ATCC 35319 / DSM 5812 / JCM 6584 / H10)</name>
    <name type="common">Clostridium cellulolyticum</name>
    <dbReference type="NCBI Taxonomy" id="394503"/>
    <lineage>
        <taxon>Bacteria</taxon>
        <taxon>Bacillati</taxon>
        <taxon>Bacillota</taxon>
        <taxon>Clostridia</taxon>
        <taxon>Eubacteriales</taxon>
        <taxon>Oscillospiraceae</taxon>
        <taxon>Ruminiclostridium</taxon>
    </lineage>
</organism>
<sequence length="157" mass="15734">MSEEFEFERGTTKAACSPVVNWEALLAKYIGQTVTIFTSSGGDSGSGFTGVLMTVNSVFVRLLTRIGPPPGCSLGNSCTNFSVDGGKGYGGGYGSGNCCGSGFGGYGVGMSGSGPIVPANVNGAVTAGGWDSIPVYTVGSVTDIPIPSIVSFVHNAV</sequence>
<gene>
    <name evidence="1" type="ordered locus">Ccel_2896</name>
</gene>
<evidence type="ECO:0000313" key="2">
    <source>
        <dbReference type="Proteomes" id="UP000001349"/>
    </source>
</evidence>
<evidence type="ECO:0000313" key="1">
    <source>
        <dbReference type="EMBL" id="ACL77190.1"/>
    </source>
</evidence>
<proteinExistence type="predicted"/>
<dbReference type="EMBL" id="CP001348">
    <property type="protein sequence ID" value="ACL77190.1"/>
    <property type="molecule type" value="Genomic_DNA"/>
</dbReference>
<dbReference type="eggNOG" id="ENOG5033UMQ">
    <property type="taxonomic scope" value="Bacteria"/>
</dbReference>
<dbReference type="OrthoDB" id="1934755at2"/>
<dbReference type="STRING" id="394503.Ccel_2896"/>
<accession>B8I890</accession>
<protein>
    <submittedName>
        <fullName evidence="1">Uncharacterized protein</fullName>
    </submittedName>
</protein>
<dbReference type="HOGENOM" id="CLU_141502_0_0_9"/>
<dbReference type="AlphaFoldDB" id="B8I890"/>
<keyword evidence="2" id="KW-1185">Reference proteome</keyword>
<dbReference type="RefSeq" id="WP_015926257.1">
    <property type="nucleotide sequence ID" value="NC_011898.1"/>
</dbReference>
<reference evidence="1 2" key="1">
    <citation type="submission" date="2009-01" db="EMBL/GenBank/DDBJ databases">
        <title>Complete sequence of Clostridium cellulolyticum H10.</title>
        <authorList>
            <consortium name="US DOE Joint Genome Institute"/>
            <person name="Lucas S."/>
            <person name="Copeland A."/>
            <person name="Lapidus A."/>
            <person name="Glavina del Rio T."/>
            <person name="Dalin E."/>
            <person name="Tice H."/>
            <person name="Bruce D."/>
            <person name="Goodwin L."/>
            <person name="Pitluck S."/>
            <person name="Chertkov O."/>
            <person name="Saunders E."/>
            <person name="Brettin T."/>
            <person name="Detter J.C."/>
            <person name="Han C."/>
            <person name="Larimer F."/>
            <person name="Land M."/>
            <person name="Hauser L."/>
            <person name="Kyrpides N."/>
            <person name="Ivanova N."/>
            <person name="Zhou J."/>
            <person name="Richardson P."/>
        </authorList>
    </citation>
    <scope>NUCLEOTIDE SEQUENCE [LARGE SCALE GENOMIC DNA]</scope>
    <source>
        <strain evidence="2">ATCC 35319 / DSM 5812 / JCM 6584 / H10</strain>
    </source>
</reference>
<dbReference type="KEGG" id="cce:Ccel_2896"/>
<dbReference type="Proteomes" id="UP000001349">
    <property type="component" value="Chromosome"/>
</dbReference>